<evidence type="ECO:0000313" key="3">
    <source>
        <dbReference type="Proteomes" id="UP001596282"/>
    </source>
</evidence>
<proteinExistence type="predicted"/>
<comment type="caution">
    <text evidence="2">The sequence shown here is derived from an EMBL/GenBank/DDBJ whole genome shotgun (WGS) entry which is preliminary data.</text>
</comment>
<organism evidence="2 3">
    <name type="scientific">Lactiplantibacillus daowaiensis</name>
    <dbReference type="NCBI Taxonomy" id="2559918"/>
    <lineage>
        <taxon>Bacteria</taxon>
        <taxon>Bacillati</taxon>
        <taxon>Bacillota</taxon>
        <taxon>Bacilli</taxon>
        <taxon>Lactobacillales</taxon>
        <taxon>Lactobacillaceae</taxon>
        <taxon>Lactiplantibacillus</taxon>
    </lineage>
</organism>
<dbReference type="EMBL" id="JBHSSC010000005">
    <property type="protein sequence ID" value="MFC6179956.1"/>
    <property type="molecule type" value="Genomic_DNA"/>
</dbReference>
<accession>A0ABW1RX48</accession>
<evidence type="ECO:0000313" key="2">
    <source>
        <dbReference type="EMBL" id="MFC6179956.1"/>
    </source>
</evidence>
<evidence type="ECO:0000256" key="1">
    <source>
        <dbReference type="SAM" id="SignalP"/>
    </source>
</evidence>
<protein>
    <recommendedName>
        <fullName evidence="4">Extracellular protein</fullName>
    </recommendedName>
</protein>
<feature type="signal peptide" evidence="1">
    <location>
        <begin position="1"/>
        <end position="25"/>
    </location>
</feature>
<dbReference type="Proteomes" id="UP001596282">
    <property type="component" value="Unassembled WGS sequence"/>
</dbReference>
<keyword evidence="1" id="KW-0732">Signal</keyword>
<sequence>MKRLKKGLILVAGLLLGGLVGPTLAQAQAQSLTVKIGNATVSRDYLQARPYYQAKQPVKLTVTTMTSQGQDAVKTVTLPKGTVVSGDAMGKELWLNRGSQLSYQLLKRVYATKTKPAPVVTTITAKKRYFQRAKTPSYMPTWSQGDLYLGGKAAVQHFVATKVVRLTADGYLEVHTVNSTGTITVKPTSAAKLTKTTGTKSVKNLYFSQRVKGVTMKQVAKAGKAKYRLQLKNLHQPQYTPGQSDDDIPYAYYSLYSLGGKTYYTKIAEEAM</sequence>
<evidence type="ECO:0008006" key="4">
    <source>
        <dbReference type="Google" id="ProtNLM"/>
    </source>
</evidence>
<reference evidence="3" key="1">
    <citation type="journal article" date="2019" name="Int. J. Syst. Evol. Microbiol.">
        <title>The Global Catalogue of Microorganisms (GCM) 10K type strain sequencing project: providing services to taxonomists for standard genome sequencing and annotation.</title>
        <authorList>
            <consortium name="The Broad Institute Genomics Platform"/>
            <consortium name="The Broad Institute Genome Sequencing Center for Infectious Disease"/>
            <person name="Wu L."/>
            <person name="Ma J."/>
        </authorList>
    </citation>
    <scope>NUCLEOTIDE SEQUENCE [LARGE SCALE GENOMIC DNA]</scope>
    <source>
        <strain evidence="3">CCM 8933</strain>
    </source>
</reference>
<keyword evidence="3" id="KW-1185">Reference proteome</keyword>
<feature type="chain" id="PRO_5045181714" description="Extracellular protein" evidence="1">
    <location>
        <begin position="26"/>
        <end position="272"/>
    </location>
</feature>
<gene>
    <name evidence="2" type="ORF">ACFP5Y_01680</name>
</gene>
<name>A0ABW1RX48_9LACO</name>
<dbReference type="RefSeq" id="WP_137628130.1">
    <property type="nucleotide sequence ID" value="NZ_BJDJ01000006.1"/>
</dbReference>